<gene>
    <name evidence="2" type="ORF">KUF71_013205</name>
</gene>
<keyword evidence="2" id="KW-0378">Hydrolase</keyword>
<sequence>MSASGQWDMLLLQPGPGWAGPGRAGADMDPGMGSWGLRSPASDHGNALDYTKDEDTSIVRSEMKEESVKGYTRLRTKLVLFTTQERGGGKERVKNLHARPPNPGIKTFGAGPQKLHVQT</sequence>
<keyword evidence="2" id="KW-0347">Helicase</keyword>
<dbReference type="Proteomes" id="UP001219518">
    <property type="component" value="Unassembled WGS sequence"/>
</dbReference>
<keyword evidence="2" id="KW-0067">ATP-binding</keyword>
<dbReference type="EMBL" id="JAHWGI010001208">
    <property type="protein sequence ID" value="KAK3924932.1"/>
    <property type="molecule type" value="Genomic_DNA"/>
</dbReference>
<protein>
    <submittedName>
        <fullName evidence="2">DExH-box ATP-dependent RNA helicase DExH11</fullName>
    </submittedName>
</protein>
<proteinExistence type="predicted"/>
<accession>A0AAE1HP91</accession>
<name>A0AAE1HP91_9NEOP</name>
<feature type="region of interest" description="Disordered" evidence="1">
    <location>
        <begin position="85"/>
        <end position="119"/>
    </location>
</feature>
<dbReference type="AlphaFoldDB" id="A0AAE1HP91"/>
<comment type="caution">
    <text evidence="2">The sequence shown here is derived from an EMBL/GenBank/DDBJ whole genome shotgun (WGS) entry which is preliminary data.</text>
</comment>
<reference evidence="2" key="2">
    <citation type="journal article" date="2023" name="BMC Genomics">
        <title>Pest status, molecular evolution, and epigenetic factors derived from the genome assembly of Frankliniella fusca, a thysanopteran phytovirus vector.</title>
        <authorList>
            <person name="Catto M.A."/>
            <person name="Labadie P.E."/>
            <person name="Jacobson A.L."/>
            <person name="Kennedy G.G."/>
            <person name="Srinivasan R."/>
            <person name="Hunt B.G."/>
        </authorList>
    </citation>
    <scope>NUCLEOTIDE SEQUENCE</scope>
    <source>
        <strain evidence="2">PL_HMW_Pooled</strain>
    </source>
</reference>
<evidence type="ECO:0000313" key="3">
    <source>
        <dbReference type="Proteomes" id="UP001219518"/>
    </source>
</evidence>
<reference evidence="2" key="1">
    <citation type="submission" date="2021-07" db="EMBL/GenBank/DDBJ databases">
        <authorList>
            <person name="Catto M.A."/>
            <person name="Jacobson A."/>
            <person name="Kennedy G."/>
            <person name="Labadie P."/>
            <person name="Hunt B.G."/>
            <person name="Srinivasan R."/>
        </authorList>
    </citation>
    <scope>NUCLEOTIDE SEQUENCE</scope>
    <source>
        <strain evidence="2">PL_HMW_Pooled</strain>
        <tissue evidence="2">Head</tissue>
    </source>
</reference>
<dbReference type="GO" id="GO:0004386">
    <property type="term" value="F:helicase activity"/>
    <property type="evidence" value="ECO:0007669"/>
    <property type="project" value="UniProtKB-KW"/>
</dbReference>
<organism evidence="2 3">
    <name type="scientific">Frankliniella fusca</name>
    <dbReference type="NCBI Taxonomy" id="407009"/>
    <lineage>
        <taxon>Eukaryota</taxon>
        <taxon>Metazoa</taxon>
        <taxon>Ecdysozoa</taxon>
        <taxon>Arthropoda</taxon>
        <taxon>Hexapoda</taxon>
        <taxon>Insecta</taxon>
        <taxon>Pterygota</taxon>
        <taxon>Neoptera</taxon>
        <taxon>Paraneoptera</taxon>
        <taxon>Thysanoptera</taxon>
        <taxon>Terebrantia</taxon>
        <taxon>Thripoidea</taxon>
        <taxon>Thripidae</taxon>
        <taxon>Frankliniella</taxon>
    </lineage>
</organism>
<keyword evidence="3" id="KW-1185">Reference proteome</keyword>
<keyword evidence="2" id="KW-0547">Nucleotide-binding</keyword>
<evidence type="ECO:0000313" key="2">
    <source>
        <dbReference type="EMBL" id="KAK3924932.1"/>
    </source>
</evidence>
<evidence type="ECO:0000256" key="1">
    <source>
        <dbReference type="SAM" id="MobiDB-lite"/>
    </source>
</evidence>
<feature type="region of interest" description="Disordered" evidence="1">
    <location>
        <begin position="12"/>
        <end position="49"/>
    </location>
</feature>